<evidence type="ECO:0000313" key="1">
    <source>
        <dbReference type="EMBL" id="CAB4825705.1"/>
    </source>
</evidence>
<name>A0A6J6ZYS3_9ZZZZ</name>
<proteinExistence type="predicted"/>
<reference evidence="1" key="1">
    <citation type="submission" date="2020-05" db="EMBL/GenBank/DDBJ databases">
        <authorList>
            <person name="Chiriac C."/>
            <person name="Salcher M."/>
            <person name="Ghai R."/>
            <person name="Kavagutti S V."/>
        </authorList>
    </citation>
    <scope>NUCLEOTIDE SEQUENCE</scope>
</reference>
<accession>A0A6J6ZYS3</accession>
<dbReference type="Gene3D" id="2.60.40.10">
    <property type="entry name" value="Immunoglobulins"/>
    <property type="match status" value="2"/>
</dbReference>
<dbReference type="InterPro" id="IPR013783">
    <property type="entry name" value="Ig-like_fold"/>
</dbReference>
<sequence>MTLSRSTGRAVGAIVTRAVAASALILGAVGFVSTPAQAAVTGFGGAVGVPQTVTVTDVTFNAVGQSTCTVTPTINGVAQVSAIGTVQGSTLTFQWTAANVGAATFSMGDCTTTSTIPAATITQVATTTVINTPNTAPLNQAVRVNVTVQSASPSTYTPSGQVVVRNANGAVLQTLGLTPGPGAGQSFAYYWWNPTTAGTFFFIATYNGDSNATTSVSPQDSVIATPSGANISITAPATMTQGVPVQLTATVFPSGTQGSASFTVNNQPISGSNPLNAQGQASFTWTPTMLGQISLGANYMTTTGGSGSTSETVTVVAGAAAKDTITLIAPGLGTWNPGGVYTASNGTTFTFKASTQSGAAVTLSDTGPCNVSGLSLTVDVGTGQCNLVASSPGGPGYAANQQSYTVLAVPGNQMLTFQPQASGRVNRGRTIRLEANGGSDTSAGQAINWRAINSRGVCRVTLPSNGSVMVRMTGSGACQIRGIAQAVPGQWNSMVVNFTYRVR</sequence>
<organism evidence="1">
    <name type="scientific">freshwater metagenome</name>
    <dbReference type="NCBI Taxonomy" id="449393"/>
    <lineage>
        <taxon>unclassified sequences</taxon>
        <taxon>metagenomes</taxon>
        <taxon>ecological metagenomes</taxon>
    </lineage>
</organism>
<dbReference type="AlphaFoldDB" id="A0A6J6ZYS3"/>
<dbReference type="EMBL" id="CAFABK010000014">
    <property type="protein sequence ID" value="CAB4825705.1"/>
    <property type="molecule type" value="Genomic_DNA"/>
</dbReference>
<gene>
    <name evidence="1" type="ORF">UFOPK3204_00473</name>
</gene>
<protein>
    <submittedName>
        <fullName evidence="1">Unannotated protein</fullName>
    </submittedName>
</protein>